<accession>A0ABX0Y0U6</accession>
<reference evidence="2 3" key="1">
    <citation type="submission" date="2020-03" db="EMBL/GenBank/DDBJ databases">
        <title>WGS of the type strain of Planosporangium spp.</title>
        <authorList>
            <person name="Thawai C."/>
        </authorList>
    </citation>
    <scope>NUCLEOTIDE SEQUENCE [LARGE SCALE GENOMIC DNA]</scope>
    <source>
        <strain evidence="2 3">TBRC 5610</strain>
    </source>
</reference>
<dbReference type="EMBL" id="JAATVY010000015">
    <property type="protein sequence ID" value="NJC71976.1"/>
    <property type="molecule type" value="Genomic_DNA"/>
</dbReference>
<name>A0ABX0Y0U6_9ACTN</name>
<evidence type="ECO:0000313" key="3">
    <source>
        <dbReference type="Proteomes" id="UP000722989"/>
    </source>
</evidence>
<protein>
    <recommendedName>
        <fullName evidence="1">N,N-dimethylformamidase beta subunit-like C-terminal domain-containing protein</fullName>
    </recommendedName>
</protein>
<gene>
    <name evidence="2" type="ORF">HC031_19965</name>
</gene>
<feature type="domain" description="N,N-dimethylformamidase beta subunit-like C-terminal" evidence="1">
    <location>
        <begin position="241"/>
        <end position="684"/>
    </location>
</feature>
<dbReference type="InterPro" id="IPR046540">
    <property type="entry name" value="DMFA2_C"/>
</dbReference>
<dbReference type="Proteomes" id="UP000722989">
    <property type="component" value="Unassembled WGS sequence"/>
</dbReference>
<organism evidence="2 3">
    <name type="scientific">Planosporangium thailandense</name>
    <dbReference type="NCBI Taxonomy" id="765197"/>
    <lineage>
        <taxon>Bacteria</taxon>
        <taxon>Bacillati</taxon>
        <taxon>Actinomycetota</taxon>
        <taxon>Actinomycetes</taxon>
        <taxon>Micromonosporales</taxon>
        <taxon>Micromonosporaceae</taxon>
        <taxon>Planosporangium</taxon>
    </lineage>
</organism>
<comment type="caution">
    <text evidence="2">The sequence shown here is derived from an EMBL/GenBank/DDBJ whole genome shotgun (WGS) entry which is preliminary data.</text>
</comment>
<sequence>MRVSTDADQVTLDLVRLRHGDVNPAGPGFRTDDVPAVAAQRIPGRLQPIHPGSYMRATGVVAGAREVRLSVTVWPTTPGAGRVQGVLSLTDESGRHVAALALDEAGTPVLTTPDGVVVRAAQPLLERRWYRVTASLAADRCELAVTALNPLPGDHDGTPQSGAGVPVDRASGVVAAALDVVAESGHQVPAGLYNGKIEAPEVRGDGAIAARWAFEDLTDLAVAVDASGHGHHGELRNGPARAMTGSNWTGDVDDFRQAPEQYGAIHFHDDDLIDAGWDVDTTVTLPSDLPSGVYAIRLRRVEEVPAELPSPDVDHIPFAVLPAVGAPRKSVAFVLPTFTYVAYANERLMHRLDYEAAGITDHPIVPGFHDRLLAEHPEFGSSLYDHHSDGSGVCYSSFLRPIPNLRPDYRMWLQNAPRHLPADLYTVAFFDHAGIEYDVLTDHDVHADGAAALDGYQVVVTGSHPEYYSGTMLDAVQAHVEAGGCLMYLGGNGFYWVATPDPRRPEVIEVRRSAGIRTWEAAPGEHHHSTTGEHGGLWRWRGRSPNKLVGVGMCSQGWDEKAPPFIRSELSYAPEYAWVFDGISDHEIGDFGLIMNGASGDELDRYDPALGSPPNTAVLATSGRHSNYYQLAVEDALMLSPGLGGEDCDDVRSDMVLVEHAGGGAVFSVGSICFTGCLPWNGFDNNVARLVHNVLTNFRNRNSKKS</sequence>
<dbReference type="Pfam" id="PF20254">
    <property type="entry name" value="DMFA2_C"/>
    <property type="match status" value="1"/>
</dbReference>
<dbReference type="RefSeq" id="WP_167926891.1">
    <property type="nucleotide sequence ID" value="NZ_JAATVY010000015.1"/>
</dbReference>
<keyword evidence="3" id="KW-1185">Reference proteome</keyword>
<proteinExistence type="predicted"/>
<evidence type="ECO:0000259" key="1">
    <source>
        <dbReference type="Pfam" id="PF20254"/>
    </source>
</evidence>
<evidence type="ECO:0000313" key="2">
    <source>
        <dbReference type="EMBL" id="NJC71976.1"/>
    </source>
</evidence>